<evidence type="ECO:0000313" key="2">
    <source>
        <dbReference type="Proteomes" id="UP001497700"/>
    </source>
</evidence>
<dbReference type="Proteomes" id="UP001497700">
    <property type="component" value="Unassembled WGS sequence"/>
</dbReference>
<comment type="caution">
    <text evidence="1">The sequence shown here is derived from an EMBL/GenBank/DDBJ whole genome shotgun (WGS) entry which is preliminary data.</text>
</comment>
<reference evidence="1 2" key="1">
    <citation type="journal article" date="2022" name="New Phytol.">
        <title>Ecological generalism drives hyperdiversity of secondary metabolite gene clusters in xylarialean endophytes.</title>
        <authorList>
            <person name="Franco M.E.E."/>
            <person name="Wisecaver J.H."/>
            <person name="Arnold A.E."/>
            <person name="Ju Y.M."/>
            <person name="Slot J.C."/>
            <person name="Ahrendt S."/>
            <person name="Moore L.P."/>
            <person name="Eastman K.E."/>
            <person name="Scott K."/>
            <person name="Konkel Z."/>
            <person name="Mondo S.J."/>
            <person name="Kuo A."/>
            <person name="Hayes R.D."/>
            <person name="Haridas S."/>
            <person name="Andreopoulos B."/>
            <person name="Riley R."/>
            <person name="LaButti K."/>
            <person name="Pangilinan J."/>
            <person name="Lipzen A."/>
            <person name="Amirebrahimi M."/>
            <person name="Yan J."/>
            <person name="Adam C."/>
            <person name="Keymanesh K."/>
            <person name="Ng V."/>
            <person name="Louie K."/>
            <person name="Northen T."/>
            <person name="Drula E."/>
            <person name="Henrissat B."/>
            <person name="Hsieh H.M."/>
            <person name="Youens-Clark K."/>
            <person name="Lutzoni F."/>
            <person name="Miadlikowska J."/>
            <person name="Eastwood D.C."/>
            <person name="Hamelin R.C."/>
            <person name="Grigoriev I.V."/>
            <person name="U'Ren J.M."/>
        </authorList>
    </citation>
    <scope>NUCLEOTIDE SEQUENCE [LARGE SCALE GENOMIC DNA]</scope>
    <source>
        <strain evidence="1 2">CBS 119005</strain>
    </source>
</reference>
<organism evidence="1 2">
    <name type="scientific">Hypoxylon rubiginosum</name>
    <dbReference type="NCBI Taxonomy" id="110542"/>
    <lineage>
        <taxon>Eukaryota</taxon>
        <taxon>Fungi</taxon>
        <taxon>Dikarya</taxon>
        <taxon>Ascomycota</taxon>
        <taxon>Pezizomycotina</taxon>
        <taxon>Sordariomycetes</taxon>
        <taxon>Xylariomycetidae</taxon>
        <taxon>Xylariales</taxon>
        <taxon>Hypoxylaceae</taxon>
        <taxon>Hypoxylon</taxon>
    </lineage>
</organism>
<keyword evidence="2" id="KW-1185">Reference proteome</keyword>
<name>A0ACB9Z176_9PEZI</name>
<accession>A0ACB9Z176</accession>
<evidence type="ECO:0000313" key="1">
    <source>
        <dbReference type="EMBL" id="KAI4864809.1"/>
    </source>
</evidence>
<protein>
    <submittedName>
        <fullName evidence="1">Amidoligase enzyme-domain-containing protein</fullName>
    </submittedName>
</protein>
<sequence length="907" mass="101903">MASPKTPKRIKLQVNTRHSVGIELEFLVAYLPTGVKDPFESDAASLPPLLRIDEKGWGAQVEAMGHIRKTLRGYGIDVANPSPSAQLPEGLPRRLQNKNMWEVGLDESLHEQVYDGFGWFPIEVRSPALWAREETFEEIRCVVNLLTFHYRLRVNPTCGFHVHVGNGRNYFPANTIKRLGGLLWAADPMLSRLHAPWRRINRHCPSIRYLSKLACDGKGAADIAKSFGKRWANRNTPIDPIAVTDFSDTSLEVKEYGSKKLWEYIAYIFKEVGPFMTFGEDLDDVKDYKEEDGKGEGEEGKDDKGPKQEEREEGSEENAVPEGLYGQEEEGSEENAVPAGLYAPLHEPGVLMPHFKADENDTDLRGEAKELINRLIDEAIPSTELPPEEHTLHRNLAWARWDELEDDILVLLDRYCEERYGHIDLRALHTTQQINLMLDAQCTFLFGHADVGELSIDQQSQLLERCSKYFEAGRSSFRRNNETNRWELEWWEVGPMIEGPNAGRETKINAPYVLRKFENLVGLMDMQDENNDGIEYVNRSEHDGALESMKNLEGLFDGLRDYAELPPTDYKKDVADYKDYGHPKTPAPADSDGSSSPASSDDTSSPADSDGDFAPAAFEAAHAADAGDTNTGDAKTGDTNTSEPPQVYEKLKPHDPNNLPAAYVDEVNRYTKLPDALWDRIGWIPSIAHPLPDPAAALGPGDYLNLATSPTVSTAQGIYELASCTSALAAATLLQGARPVRNNYNFDHYTEDLLEDGFAIESRNPRTVEFREAEGTLDAPWIVAWARICVGIVRFARRAPLADYLRVLERLQGQEDRDLARRAALAAGAADEAYEFEARDERARYDVCDLLEDLGLFAEAAFVRKRERTRERDMLSQVHCKLPRRSKNQDGSSEWYNPFDASKGKQV</sequence>
<gene>
    <name evidence="1" type="ORF">F4820DRAFT_470306</name>
</gene>
<dbReference type="EMBL" id="MU393481">
    <property type="protein sequence ID" value="KAI4864809.1"/>
    <property type="molecule type" value="Genomic_DNA"/>
</dbReference>
<proteinExistence type="predicted"/>